<comment type="caution">
    <text evidence="2">The sequence shown here is derived from an EMBL/GenBank/DDBJ whole genome shotgun (WGS) entry which is preliminary data.</text>
</comment>
<evidence type="ECO:0000259" key="1">
    <source>
        <dbReference type="SMART" id="SM00849"/>
    </source>
</evidence>
<dbReference type="Pfam" id="PF00753">
    <property type="entry name" value="Lactamase_B"/>
    <property type="match status" value="1"/>
</dbReference>
<organism evidence="2">
    <name type="scientific">marine sediment metagenome</name>
    <dbReference type="NCBI Taxonomy" id="412755"/>
    <lineage>
        <taxon>unclassified sequences</taxon>
        <taxon>metagenomes</taxon>
        <taxon>ecological metagenomes</taxon>
    </lineage>
</organism>
<dbReference type="AlphaFoldDB" id="A0A0F9M2R0"/>
<gene>
    <name evidence="2" type="ORF">LCGC14_1510440</name>
</gene>
<dbReference type="CDD" id="cd07726">
    <property type="entry name" value="ST1585-like_MBL-fold"/>
    <property type="match status" value="1"/>
</dbReference>
<evidence type="ECO:0000313" key="2">
    <source>
        <dbReference type="EMBL" id="KKM63542.1"/>
    </source>
</evidence>
<dbReference type="SMART" id="SM00849">
    <property type="entry name" value="Lactamase_B"/>
    <property type="match status" value="1"/>
</dbReference>
<accession>A0A0F9M2R0</accession>
<dbReference type="InterPro" id="IPR001279">
    <property type="entry name" value="Metallo-B-lactamas"/>
</dbReference>
<dbReference type="EMBL" id="LAZR01011078">
    <property type="protein sequence ID" value="KKM63542.1"/>
    <property type="molecule type" value="Genomic_DNA"/>
</dbReference>
<dbReference type="InterPro" id="IPR050855">
    <property type="entry name" value="NDM-1-like"/>
</dbReference>
<proteinExistence type="predicted"/>
<dbReference type="InterPro" id="IPR036866">
    <property type="entry name" value="RibonucZ/Hydroxyglut_hydro"/>
</dbReference>
<protein>
    <recommendedName>
        <fullName evidence="1">Metallo-beta-lactamase domain-containing protein</fullName>
    </recommendedName>
</protein>
<reference evidence="2" key="1">
    <citation type="journal article" date="2015" name="Nature">
        <title>Complex archaea that bridge the gap between prokaryotes and eukaryotes.</title>
        <authorList>
            <person name="Spang A."/>
            <person name="Saw J.H."/>
            <person name="Jorgensen S.L."/>
            <person name="Zaremba-Niedzwiedzka K."/>
            <person name="Martijn J."/>
            <person name="Lind A.E."/>
            <person name="van Eijk R."/>
            <person name="Schleper C."/>
            <person name="Guy L."/>
            <person name="Ettema T.J."/>
        </authorList>
    </citation>
    <scope>NUCLEOTIDE SEQUENCE</scope>
</reference>
<sequence>MSVSKVEPNLYEIHLDLEGPRFTSFLSSWVYFDNDICFIVDPGPTSVIGSLKKALKTIGIKDEKINYILLTHIHLDHAGGVGELIKSFSGAKIICHPRAFKHLINPERLWEGSLKVLGDMAKFYGKMVPVSEDRIEFQKIIYNGRIKIIETPGHAPHHQSYLLDKYLFIGEAAGVNIPLEKNIYTRPATPPVFNYEIWSSSLMKLLKENLTDHKICYAHFGIRENAGELLQIAQEQLATWIRVINELSEMRNHSNYLEIVKKTLKIRDKYFATLDSLDENMREKELYFVGNSIRGITEYLRKEKFDNKN</sequence>
<dbReference type="SUPFAM" id="SSF56281">
    <property type="entry name" value="Metallo-hydrolase/oxidoreductase"/>
    <property type="match status" value="1"/>
</dbReference>
<dbReference type="PANTHER" id="PTHR42951">
    <property type="entry name" value="METALLO-BETA-LACTAMASE DOMAIN-CONTAINING"/>
    <property type="match status" value="1"/>
</dbReference>
<feature type="domain" description="Metallo-beta-lactamase" evidence="1">
    <location>
        <begin position="25"/>
        <end position="219"/>
    </location>
</feature>
<dbReference type="InterPro" id="IPR037482">
    <property type="entry name" value="ST1585_MBL-fold"/>
</dbReference>
<dbReference type="PANTHER" id="PTHR42951:SF4">
    <property type="entry name" value="ACYL-COENZYME A THIOESTERASE MBLAC2"/>
    <property type="match status" value="1"/>
</dbReference>
<dbReference type="Gene3D" id="3.60.15.10">
    <property type="entry name" value="Ribonuclease Z/Hydroxyacylglutathione hydrolase-like"/>
    <property type="match status" value="1"/>
</dbReference>
<name>A0A0F9M2R0_9ZZZZ</name>